<dbReference type="AlphaFoldDB" id="A0A075GJC2"/>
<dbReference type="Pfam" id="PF05425">
    <property type="entry name" value="CopD"/>
    <property type="match status" value="1"/>
</dbReference>
<feature type="transmembrane region" description="Helical" evidence="6">
    <location>
        <begin position="148"/>
        <end position="167"/>
    </location>
</feature>
<keyword evidence="5 6" id="KW-0472">Membrane</keyword>
<dbReference type="EMBL" id="KF900627">
    <property type="protein sequence ID" value="AIF01693.1"/>
    <property type="molecule type" value="Genomic_DNA"/>
</dbReference>
<evidence type="ECO:0000256" key="6">
    <source>
        <dbReference type="SAM" id="Phobius"/>
    </source>
</evidence>
<protein>
    <recommendedName>
        <fullName evidence="7">Copper resistance protein D domain-containing protein</fullName>
    </recommendedName>
</protein>
<feature type="transmembrane region" description="Helical" evidence="6">
    <location>
        <begin position="62"/>
        <end position="84"/>
    </location>
</feature>
<feature type="transmembrane region" description="Helical" evidence="6">
    <location>
        <begin position="20"/>
        <end position="41"/>
    </location>
</feature>
<evidence type="ECO:0000313" key="8">
    <source>
        <dbReference type="EMBL" id="AIF01693.1"/>
    </source>
</evidence>
<comment type="subcellular location">
    <subcellularLocation>
        <location evidence="1">Cell membrane</location>
        <topology evidence="1">Multi-pass membrane protein</topology>
    </subcellularLocation>
</comment>
<evidence type="ECO:0000256" key="4">
    <source>
        <dbReference type="ARBA" id="ARBA00022989"/>
    </source>
</evidence>
<reference evidence="8" key="1">
    <citation type="journal article" date="2014" name="Genome Biol. Evol.">
        <title>Pangenome evidence for extensive interdomain horizontal transfer affecting lineage core and shell genes in uncultured planktonic thaumarchaeota and euryarchaeota.</title>
        <authorList>
            <person name="Deschamps P."/>
            <person name="Zivanovic Y."/>
            <person name="Moreira D."/>
            <person name="Rodriguez-Valera F."/>
            <person name="Lopez-Garcia P."/>
        </authorList>
    </citation>
    <scope>NUCLEOTIDE SEQUENCE</scope>
</reference>
<evidence type="ECO:0000256" key="5">
    <source>
        <dbReference type="ARBA" id="ARBA00023136"/>
    </source>
</evidence>
<evidence type="ECO:0000256" key="1">
    <source>
        <dbReference type="ARBA" id="ARBA00004651"/>
    </source>
</evidence>
<dbReference type="InterPro" id="IPR032694">
    <property type="entry name" value="CopC/D"/>
</dbReference>
<accession>A0A075GJC2</accession>
<dbReference type="PANTHER" id="PTHR34820:SF4">
    <property type="entry name" value="INNER MEMBRANE PROTEIN YEBZ"/>
    <property type="match status" value="1"/>
</dbReference>
<proteinExistence type="predicted"/>
<name>A0A075GJC2_9ARCH</name>
<keyword evidence="2" id="KW-1003">Cell membrane</keyword>
<organism evidence="8">
    <name type="scientific">uncultured marine thaumarchaeote KM3_14_C04</name>
    <dbReference type="NCBI Taxonomy" id="1456014"/>
    <lineage>
        <taxon>Archaea</taxon>
        <taxon>Nitrososphaerota</taxon>
        <taxon>environmental samples</taxon>
    </lineage>
</organism>
<feature type="domain" description="Copper resistance protein D" evidence="7">
    <location>
        <begin position="58"/>
        <end position="167"/>
    </location>
</feature>
<dbReference type="GO" id="GO:0006825">
    <property type="term" value="P:copper ion transport"/>
    <property type="evidence" value="ECO:0007669"/>
    <property type="project" value="InterPro"/>
</dbReference>
<feature type="transmembrane region" description="Helical" evidence="6">
    <location>
        <begin position="96"/>
        <end position="118"/>
    </location>
</feature>
<dbReference type="PANTHER" id="PTHR34820">
    <property type="entry name" value="INNER MEMBRANE PROTEIN YEBZ"/>
    <property type="match status" value="1"/>
</dbReference>
<keyword evidence="3 6" id="KW-0812">Transmembrane</keyword>
<dbReference type="GO" id="GO:0005886">
    <property type="term" value="C:plasma membrane"/>
    <property type="evidence" value="ECO:0007669"/>
    <property type="project" value="UniProtKB-SubCell"/>
</dbReference>
<evidence type="ECO:0000256" key="3">
    <source>
        <dbReference type="ARBA" id="ARBA00022692"/>
    </source>
</evidence>
<evidence type="ECO:0000256" key="2">
    <source>
        <dbReference type="ARBA" id="ARBA00022475"/>
    </source>
</evidence>
<evidence type="ECO:0000259" key="7">
    <source>
        <dbReference type="Pfam" id="PF05425"/>
    </source>
</evidence>
<dbReference type="InterPro" id="IPR008457">
    <property type="entry name" value="Cu-R_CopD_dom"/>
</dbReference>
<sequence length="171" mass="18965">MNKKGIFMAIEQVIITWAHLVSASIWVGGGIFLGIVLAPLLKRMSFSVEERLELMIKTGRRFNKIALPSLVILILTGIYNSHLVLQSPEILFSSSYGAFLITKVILVIALIVTFAVHIRVFSKDVEKKITERQIAENELQKLNRKGMILGETTVVISVAILFFAALLDAGI</sequence>
<keyword evidence="4 6" id="KW-1133">Transmembrane helix</keyword>